<feature type="region of interest" description="Disordered" evidence="6">
    <location>
        <begin position="125"/>
        <end position="152"/>
    </location>
</feature>
<dbReference type="GO" id="GO:0000981">
    <property type="term" value="F:DNA-binding transcription factor activity, RNA polymerase II-specific"/>
    <property type="evidence" value="ECO:0007669"/>
    <property type="project" value="TreeGrafter"/>
</dbReference>
<feature type="domain" description="C2H2-type" evidence="7">
    <location>
        <begin position="403"/>
        <end position="430"/>
    </location>
</feature>
<dbReference type="Pfam" id="PF00096">
    <property type="entry name" value="zf-C2H2"/>
    <property type="match status" value="4"/>
</dbReference>
<name>A0A154PP78_DUFNO</name>
<feature type="domain" description="C2H2-type" evidence="7">
    <location>
        <begin position="866"/>
        <end position="889"/>
    </location>
</feature>
<dbReference type="PANTHER" id="PTHR24409:SF295">
    <property type="entry name" value="AZ2-RELATED"/>
    <property type="match status" value="1"/>
</dbReference>
<keyword evidence="2" id="KW-0677">Repeat</keyword>
<dbReference type="GO" id="GO:0008270">
    <property type="term" value="F:zinc ion binding"/>
    <property type="evidence" value="ECO:0007669"/>
    <property type="project" value="UniProtKB-KW"/>
</dbReference>
<feature type="domain" description="C2H2-type" evidence="7">
    <location>
        <begin position="460"/>
        <end position="487"/>
    </location>
</feature>
<evidence type="ECO:0000313" key="9">
    <source>
        <dbReference type="Proteomes" id="UP000076502"/>
    </source>
</evidence>
<feature type="domain" description="C2H2-type" evidence="7">
    <location>
        <begin position="771"/>
        <end position="799"/>
    </location>
</feature>
<dbReference type="InterPro" id="IPR036236">
    <property type="entry name" value="Znf_C2H2_sf"/>
</dbReference>
<feature type="domain" description="C2H2-type" evidence="7">
    <location>
        <begin position="699"/>
        <end position="726"/>
    </location>
</feature>
<dbReference type="STRING" id="178035.A0A154PP78"/>
<dbReference type="AlphaFoldDB" id="A0A154PP78"/>
<feature type="domain" description="C2H2-type" evidence="7">
    <location>
        <begin position="432"/>
        <end position="460"/>
    </location>
</feature>
<reference evidence="8 9" key="1">
    <citation type="submission" date="2015-07" db="EMBL/GenBank/DDBJ databases">
        <title>The genome of Dufourea novaeangliae.</title>
        <authorList>
            <person name="Pan H."/>
            <person name="Kapheim K."/>
        </authorList>
    </citation>
    <scope>NUCLEOTIDE SEQUENCE [LARGE SCALE GENOMIC DNA]</scope>
    <source>
        <strain evidence="8">0120121106</strain>
        <tissue evidence="8">Whole body</tissue>
    </source>
</reference>
<feature type="domain" description="C2H2-type" evidence="7">
    <location>
        <begin position="221"/>
        <end position="249"/>
    </location>
</feature>
<evidence type="ECO:0000256" key="3">
    <source>
        <dbReference type="ARBA" id="ARBA00022771"/>
    </source>
</evidence>
<evidence type="ECO:0000256" key="4">
    <source>
        <dbReference type="ARBA" id="ARBA00022833"/>
    </source>
</evidence>
<dbReference type="GO" id="GO:0005634">
    <property type="term" value="C:nucleus"/>
    <property type="evidence" value="ECO:0007669"/>
    <property type="project" value="TreeGrafter"/>
</dbReference>
<feature type="domain" description="C2H2-type" evidence="7">
    <location>
        <begin position="742"/>
        <end position="769"/>
    </location>
</feature>
<protein>
    <submittedName>
        <fullName evidence="8">Zinc finger protein 91</fullName>
    </submittedName>
</protein>
<feature type="domain" description="C2H2-type" evidence="7">
    <location>
        <begin position="192"/>
        <end position="219"/>
    </location>
</feature>
<accession>A0A154PP78</accession>
<dbReference type="PANTHER" id="PTHR24409">
    <property type="entry name" value="ZINC FINGER PROTEIN 142"/>
    <property type="match status" value="1"/>
</dbReference>
<evidence type="ECO:0000256" key="1">
    <source>
        <dbReference type="ARBA" id="ARBA00022723"/>
    </source>
</evidence>
<evidence type="ECO:0000256" key="2">
    <source>
        <dbReference type="ARBA" id="ARBA00022737"/>
    </source>
</evidence>
<dbReference type="Proteomes" id="UP000076502">
    <property type="component" value="Unassembled WGS sequence"/>
</dbReference>
<dbReference type="PROSITE" id="PS50157">
    <property type="entry name" value="ZINC_FINGER_C2H2_2"/>
    <property type="match status" value="12"/>
</dbReference>
<evidence type="ECO:0000256" key="6">
    <source>
        <dbReference type="SAM" id="MobiDB-lite"/>
    </source>
</evidence>
<dbReference type="PROSITE" id="PS00028">
    <property type="entry name" value="ZINC_FINGER_C2H2_1"/>
    <property type="match status" value="3"/>
</dbReference>
<dbReference type="SMART" id="SM00355">
    <property type="entry name" value="ZnF_C2H2"/>
    <property type="match status" value="13"/>
</dbReference>
<dbReference type="EMBL" id="KQ435007">
    <property type="protein sequence ID" value="KZC13547.1"/>
    <property type="molecule type" value="Genomic_DNA"/>
</dbReference>
<dbReference type="SUPFAM" id="SSF57667">
    <property type="entry name" value="beta-beta-alpha zinc fingers"/>
    <property type="match status" value="5"/>
</dbReference>
<organism evidence="8 9">
    <name type="scientific">Dufourea novaeangliae</name>
    <name type="common">Sweat bee</name>
    <dbReference type="NCBI Taxonomy" id="178035"/>
    <lineage>
        <taxon>Eukaryota</taxon>
        <taxon>Metazoa</taxon>
        <taxon>Ecdysozoa</taxon>
        <taxon>Arthropoda</taxon>
        <taxon>Hexapoda</taxon>
        <taxon>Insecta</taxon>
        <taxon>Pterygota</taxon>
        <taxon>Neoptera</taxon>
        <taxon>Endopterygota</taxon>
        <taxon>Hymenoptera</taxon>
        <taxon>Apocrita</taxon>
        <taxon>Aculeata</taxon>
        <taxon>Apoidea</taxon>
        <taxon>Anthophila</taxon>
        <taxon>Halictidae</taxon>
        <taxon>Rophitinae</taxon>
        <taxon>Dufourea</taxon>
    </lineage>
</organism>
<keyword evidence="1" id="KW-0479">Metal-binding</keyword>
<gene>
    <name evidence="8" type="ORF">WN55_05099</name>
</gene>
<dbReference type="OrthoDB" id="407106at2759"/>
<evidence type="ECO:0000313" key="8">
    <source>
        <dbReference type="EMBL" id="KZC13547.1"/>
    </source>
</evidence>
<keyword evidence="9" id="KW-1185">Reference proteome</keyword>
<evidence type="ECO:0000256" key="5">
    <source>
        <dbReference type="PROSITE-ProRule" id="PRU00042"/>
    </source>
</evidence>
<dbReference type="Gene3D" id="3.30.160.60">
    <property type="entry name" value="Classic Zinc Finger"/>
    <property type="match status" value="6"/>
</dbReference>
<feature type="domain" description="C2H2-type" evidence="7">
    <location>
        <begin position="101"/>
        <end position="129"/>
    </location>
</feature>
<dbReference type="InterPro" id="IPR013087">
    <property type="entry name" value="Znf_C2H2_type"/>
</dbReference>
<feature type="domain" description="C2H2-type" evidence="7">
    <location>
        <begin position="72"/>
        <end position="99"/>
    </location>
</feature>
<dbReference type="GO" id="GO:0000977">
    <property type="term" value="F:RNA polymerase II transcription regulatory region sequence-specific DNA binding"/>
    <property type="evidence" value="ECO:0007669"/>
    <property type="project" value="TreeGrafter"/>
</dbReference>
<sequence length="914" mass="104165">MPPVIVSASRSSECSASACLRVSGFHILPLPVGQSLISRGRSGTIGKRGMETGRTVKRRSLKMNPSDKKKPFQCQKCGRGFTLKRNKDRHVNYECGHEPRFQCPYCGLRSKQTSPVYAHIRKKHPEEEAFDNEGNSRGEAASGQGGEAGSLSRSLPNYYAQARARNAYSKGGNGGGGGGGGGSFADCFRKPFGCPKCGRCFTVKGNMTRHLKYECGQAPRFQCPYCEFRSKQTSNVMSHIRTRHTGQRVYVVHLKSDDAGLTDEHGGAWRGCCQGPGTSPEDTVLLSKVFVRVHVKEQPEPALQVRVRTRATVQVSLLRAKEQANVPDLLSHSKETSPAESICGSPEDDIKRIKLETDLENLCSVVLEESNDYDCDEDDEDEDEKPLNARRRRSNTLRDIERHTCSRCSKSYIHAWHLKRHTKFECGQEPKVQCPYCEARMKQRGHVYRHIRQCHRGDRHTCPWCGRSFARSSSLRLHRRMACGKPPQFFCTICDYKSNFKGNLKRHTLRFQAIEKNNPKYTKPCPPVPDRQATAARLSTLRANVLMGVESPEASEDGLRYGHVRDPLLLPVLPLQIEDRGVVPQASALGAQHQVGPSLNCWVWIIESLGQTIFDTDHGDPPLNFYETKGANQFGTLDAFQGCVAMLPVTVKEEDASHQGDEMLVDNFEDDGDEYFEHAYDPKNFVDGDRLEGREEYKYTCFRCLKTYKRKGNLVEHQKIFCGKDKEQCCPFCEFRSPKTPMKCPQCGRTYKMKRNLTTHMKFECGGQRHFACHMCPASYTQNIGLRRHLLKRHNVYLPPKFSVPKRLYESYPFDAPSAMKTMLPSISRYVPEDREFQCSNCGRRYSLKHNLIRHERYECGGQRRFTCAFCSKKYTQNGTLQKHLLRFHNIVQYPRRKFKRQPKSRNRLANFEN</sequence>
<feature type="domain" description="C2H2-type" evidence="7">
    <location>
        <begin position="837"/>
        <end position="864"/>
    </location>
</feature>
<evidence type="ECO:0000259" key="7">
    <source>
        <dbReference type="PROSITE" id="PS50157"/>
    </source>
</evidence>
<keyword evidence="3 5" id="KW-0863">Zinc-finger</keyword>
<proteinExistence type="predicted"/>
<keyword evidence="4" id="KW-0862">Zinc</keyword>